<dbReference type="InParanoid" id="A0A0C3IJ49"/>
<dbReference type="Gene3D" id="2.40.128.680">
    <property type="match status" value="1"/>
</dbReference>
<feature type="region of interest" description="Disordered" evidence="1">
    <location>
        <begin position="1"/>
        <end position="20"/>
    </location>
</feature>
<dbReference type="InterPro" id="IPR013924">
    <property type="entry name" value="RNase_H2_suC"/>
</dbReference>
<dbReference type="PANTHER" id="PTHR47204">
    <property type="entry name" value="OS02G0168900 PROTEIN"/>
    <property type="match status" value="1"/>
</dbReference>
<proteinExistence type="predicted"/>
<reference evidence="3" key="2">
    <citation type="submission" date="2015-01" db="EMBL/GenBank/DDBJ databases">
        <title>Evolutionary Origins and Diversification of the Mycorrhizal Mutualists.</title>
        <authorList>
            <consortium name="DOE Joint Genome Institute"/>
            <consortium name="Mycorrhizal Genomics Consortium"/>
            <person name="Kohler A."/>
            <person name="Kuo A."/>
            <person name="Nagy L.G."/>
            <person name="Floudas D."/>
            <person name="Copeland A."/>
            <person name="Barry K.W."/>
            <person name="Cichocki N."/>
            <person name="Veneault-Fourrey C."/>
            <person name="LaButti K."/>
            <person name="Lindquist E.A."/>
            <person name="Lipzen A."/>
            <person name="Lundell T."/>
            <person name="Morin E."/>
            <person name="Murat C."/>
            <person name="Riley R."/>
            <person name="Ohm R."/>
            <person name="Sun H."/>
            <person name="Tunlid A."/>
            <person name="Henrissat B."/>
            <person name="Grigoriev I.V."/>
            <person name="Hibbett D.S."/>
            <person name="Martin F."/>
        </authorList>
    </citation>
    <scope>NUCLEOTIDE SEQUENCE [LARGE SCALE GENOMIC DNA]</scope>
    <source>
        <strain evidence="3">Marx 270</strain>
    </source>
</reference>
<evidence type="ECO:0000313" key="3">
    <source>
        <dbReference type="Proteomes" id="UP000054217"/>
    </source>
</evidence>
<evidence type="ECO:0000313" key="2">
    <source>
        <dbReference type="EMBL" id="KIN97012.1"/>
    </source>
</evidence>
<dbReference type="EMBL" id="KN832035">
    <property type="protein sequence ID" value="KIN97012.1"/>
    <property type="molecule type" value="Genomic_DNA"/>
</dbReference>
<dbReference type="AlphaFoldDB" id="A0A0C3IJ49"/>
<keyword evidence="3" id="KW-1185">Reference proteome</keyword>
<dbReference type="Proteomes" id="UP000054217">
    <property type="component" value="Unassembled WGS sequence"/>
</dbReference>
<feature type="compositionally biased region" description="Acidic residues" evidence="1">
    <location>
        <begin position="193"/>
        <end position="202"/>
    </location>
</feature>
<gene>
    <name evidence="2" type="ORF">M404DRAFT_918778</name>
</gene>
<reference evidence="2 3" key="1">
    <citation type="submission" date="2014-04" db="EMBL/GenBank/DDBJ databases">
        <authorList>
            <consortium name="DOE Joint Genome Institute"/>
            <person name="Kuo A."/>
            <person name="Kohler A."/>
            <person name="Costa M.D."/>
            <person name="Nagy L.G."/>
            <person name="Floudas D."/>
            <person name="Copeland A."/>
            <person name="Barry K.W."/>
            <person name="Cichocki N."/>
            <person name="Veneault-Fourrey C."/>
            <person name="LaButti K."/>
            <person name="Lindquist E.A."/>
            <person name="Lipzen A."/>
            <person name="Lundell T."/>
            <person name="Morin E."/>
            <person name="Murat C."/>
            <person name="Sun H."/>
            <person name="Tunlid A."/>
            <person name="Henrissat B."/>
            <person name="Grigoriev I.V."/>
            <person name="Hibbett D.S."/>
            <person name="Martin F."/>
            <person name="Nordberg H.P."/>
            <person name="Cantor M.N."/>
            <person name="Hua S.X."/>
        </authorList>
    </citation>
    <scope>NUCLEOTIDE SEQUENCE [LARGE SCALE GENOMIC DNA]</scope>
    <source>
        <strain evidence="2 3">Marx 270</strain>
    </source>
</reference>
<feature type="region of interest" description="Disordered" evidence="1">
    <location>
        <begin position="163"/>
        <end position="202"/>
    </location>
</feature>
<feature type="compositionally biased region" description="Low complexity" evidence="1">
    <location>
        <begin position="1"/>
        <end position="17"/>
    </location>
</feature>
<dbReference type="CDD" id="cd09271">
    <property type="entry name" value="RNase_H2-C"/>
    <property type="match status" value="1"/>
</dbReference>
<protein>
    <submittedName>
        <fullName evidence="2">Uncharacterized protein</fullName>
    </submittedName>
</protein>
<dbReference type="HOGENOM" id="CLU_071098_0_0_1"/>
<dbReference type="PANTHER" id="PTHR47204:SF1">
    <property type="entry name" value="RIBONUCLEASE H2 SUBUNIT C"/>
    <property type="match status" value="1"/>
</dbReference>
<organism evidence="2 3">
    <name type="scientific">Pisolithus tinctorius Marx 270</name>
    <dbReference type="NCBI Taxonomy" id="870435"/>
    <lineage>
        <taxon>Eukaryota</taxon>
        <taxon>Fungi</taxon>
        <taxon>Dikarya</taxon>
        <taxon>Basidiomycota</taxon>
        <taxon>Agaricomycotina</taxon>
        <taxon>Agaricomycetes</taxon>
        <taxon>Agaricomycetidae</taxon>
        <taxon>Boletales</taxon>
        <taxon>Sclerodermatineae</taxon>
        <taxon>Pisolithaceae</taxon>
        <taxon>Pisolithus</taxon>
    </lineage>
</organism>
<accession>A0A0C3IJ49</accession>
<dbReference type="GO" id="GO:0032299">
    <property type="term" value="C:ribonuclease H2 complex"/>
    <property type="evidence" value="ECO:0007669"/>
    <property type="project" value="InterPro"/>
</dbReference>
<dbReference type="OrthoDB" id="6222486at2759"/>
<dbReference type="Pfam" id="PF08615">
    <property type="entry name" value="RNase_H2_suC"/>
    <property type="match status" value="1"/>
</dbReference>
<sequence length="262" mass="28177">MSLEISPPSRTLPTSSPNLMPFHIEYSGPAPISRYFRPEPVPATNETRRLTTALSSASVVTLTGEPTASTSESKSSVTSDCSVATSVTAVEAVDMLEPKETISADTQPSSELDSGSERKLMAAFRGRRVVGQDVKLPDGYGGLVLQAPSLRSVAGNRSGTSGFCKPLSAANSKPASTRRTTRKSARGRKLDEDVAMEEAADSAEEDYQHGLPPEAVRQLVPVSTFSSFTIWSPDIPVDEGKDEYVRTLIEWTKLATEIHSCR</sequence>
<evidence type="ECO:0000256" key="1">
    <source>
        <dbReference type="SAM" id="MobiDB-lite"/>
    </source>
</evidence>
<name>A0A0C3IJ49_PISTI</name>
<dbReference type="GO" id="GO:0006401">
    <property type="term" value="P:RNA catabolic process"/>
    <property type="evidence" value="ECO:0007669"/>
    <property type="project" value="InterPro"/>
</dbReference>
<dbReference type="STRING" id="870435.A0A0C3IJ49"/>